<name>A0AAE3M5Z4_9BACT</name>
<feature type="transmembrane region" description="Helical" evidence="1">
    <location>
        <begin position="42"/>
        <end position="61"/>
    </location>
</feature>
<keyword evidence="1" id="KW-0812">Transmembrane</keyword>
<protein>
    <submittedName>
        <fullName evidence="2">Uncharacterized protein</fullName>
    </submittedName>
</protein>
<keyword evidence="1" id="KW-1133">Transmembrane helix</keyword>
<keyword evidence="3" id="KW-1185">Reference proteome</keyword>
<comment type="caution">
    <text evidence="2">The sequence shown here is derived from an EMBL/GenBank/DDBJ whole genome shotgun (WGS) entry which is preliminary data.</text>
</comment>
<organism evidence="2 3">
    <name type="scientific">Plebeiibacterium sediminum</name>
    <dbReference type="NCBI Taxonomy" id="2992112"/>
    <lineage>
        <taxon>Bacteria</taxon>
        <taxon>Pseudomonadati</taxon>
        <taxon>Bacteroidota</taxon>
        <taxon>Bacteroidia</taxon>
        <taxon>Marinilabiliales</taxon>
        <taxon>Marinilabiliaceae</taxon>
        <taxon>Plebeiibacterium</taxon>
    </lineage>
</organism>
<sequence length="290" mass="34137">MKYRFRKIIIPYLIISILYFLIFSVIYWLFVVKHHLIDNDNIIFGSVVPALTSGLITYFVLRKRLKLLQVSDKYLQFVLLIGWLLMTAPVISYQYYVYFESGKLTELENTYDIFDTEPSMFYSIKNSTQLMDKSFMYVTKEHHVKEPVICVNSYFICPLINPGDSSDLRNVWIGFNIGERFSDRVFDDKQKQDRLIRNFADSTITVYKNHNFKTNYLKRLSSTAEIDGFINALDNAGLSIDKEKLVILKEQNGDYETRTGKSLWLTKFFLLISNITWILFTIFPRMKNAL</sequence>
<evidence type="ECO:0000313" key="2">
    <source>
        <dbReference type="EMBL" id="MCW3787799.1"/>
    </source>
</evidence>
<keyword evidence="1" id="KW-0472">Membrane</keyword>
<proteinExistence type="predicted"/>
<accession>A0AAE3M5Z4</accession>
<feature type="transmembrane region" description="Helical" evidence="1">
    <location>
        <begin position="12"/>
        <end position="30"/>
    </location>
</feature>
<dbReference type="RefSeq" id="WP_301191363.1">
    <property type="nucleotide sequence ID" value="NZ_JAPDPJ010000037.1"/>
</dbReference>
<gene>
    <name evidence="2" type="ORF">OM075_15085</name>
</gene>
<evidence type="ECO:0000256" key="1">
    <source>
        <dbReference type="SAM" id="Phobius"/>
    </source>
</evidence>
<evidence type="ECO:0000313" key="3">
    <source>
        <dbReference type="Proteomes" id="UP001209229"/>
    </source>
</evidence>
<feature type="transmembrane region" description="Helical" evidence="1">
    <location>
        <begin position="73"/>
        <end position="96"/>
    </location>
</feature>
<dbReference type="EMBL" id="JAPDPJ010000037">
    <property type="protein sequence ID" value="MCW3787799.1"/>
    <property type="molecule type" value="Genomic_DNA"/>
</dbReference>
<dbReference type="Proteomes" id="UP001209229">
    <property type="component" value="Unassembled WGS sequence"/>
</dbReference>
<dbReference type="AlphaFoldDB" id="A0AAE3M5Z4"/>
<reference evidence="2" key="1">
    <citation type="submission" date="2022-10" db="EMBL/GenBank/DDBJ databases">
        <authorList>
            <person name="Yu W.X."/>
        </authorList>
    </citation>
    <scope>NUCLEOTIDE SEQUENCE</scope>
    <source>
        <strain evidence="2">AAT</strain>
    </source>
</reference>
<feature type="transmembrane region" description="Helical" evidence="1">
    <location>
        <begin position="264"/>
        <end position="283"/>
    </location>
</feature>